<proteinExistence type="predicted"/>
<dbReference type="RefSeq" id="WP_420038978.1">
    <property type="nucleotide sequence ID" value="NZ_CP128986.1"/>
</dbReference>
<accession>A0AA97GWZ6</accession>
<dbReference type="EMBL" id="CP128986">
    <property type="protein sequence ID" value="WOC13138.1"/>
    <property type="molecule type" value="Genomic_DNA"/>
</dbReference>
<keyword evidence="1" id="KW-0472">Membrane</keyword>
<gene>
    <name evidence="2" type="primary">yedI</name>
    <name evidence="2" type="ORF">MP11Mi_22350</name>
</gene>
<keyword evidence="1" id="KW-1133">Transmembrane helix</keyword>
<organism evidence="2">
    <name type="scientific">Gordonia sp. MP11Mi</name>
    <dbReference type="NCBI Taxonomy" id="3022769"/>
    <lineage>
        <taxon>Bacteria</taxon>
        <taxon>Bacillati</taxon>
        <taxon>Actinomycetota</taxon>
        <taxon>Actinomycetes</taxon>
        <taxon>Mycobacteriales</taxon>
        <taxon>Gordoniaceae</taxon>
        <taxon>Gordonia</taxon>
    </lineage>
</organism>
<dbReference type="PANTHER" id="PTHR30503">
    <property type="entry name" value="INNER MEMBRANE PROTEIN YEDI"/>
    <property type="match status" value="1"/>
</dbReference>
<evidence type="ECO:0000313" key="2">
    <source>
        <dbReference type="EMBL" id="WOC13138.1"/>
    </source>
</evidence>
<dbReference type="PIRSF" id="PIRSF016660">
    <property type="entry name" value="YedI"/>
    <property type="match status" value="1"/>
</dbReference>
<feature type="transmembrane region" description="Helical" evidence="1">
    <location>
        <begin position="166"/>
        <end position="192"/>
    </location>
</feature>
<sequence>MSAGLAALLDDIAVLAKMAAASLDDVAAATGRASAKAVGVVVDDTAVTPRYVHGVRPQRELPIIGKIAKGSLRNKLLIILPVALVLSQWLPWLLTPILMLGGTYLCFEGAEKVWELVSGHGKADETVDKVGPEQEKAVVSGAVRTDFILSAEIMVIALNEVADEPFIARAVILVVVGLLITFLVYGVVALIVKMDDIGLALATRDSKVVAAFGRGLVTAMPVVLSTLSAVGVVAMCWVGGHIVLQGADELGWAFPYDVVHHIEHWFHELIPSIGGVIGWIANTLASAVFGVVWGGVVLAIVHGAGSLRHGNKAHGSAR</sequence>
<dbReference type="AlphaFoldDB" id="A0AA97GWZ6"/>
<feature type="transmembrane region" description="Helical" evidence="1">
    <location>
        <begin position="276"/>
        <end position="301"/>
    </location>
</feature>
<dbReference type="Pfam" id="PF05661">
    <property type="entry name" value="DUF808"/>
    <property type="match status" value="1"/>
</dbReference>
<dbReference type="InterPro" id="IPR008526">
    <property type="entry name" value="YedI"/>
</dbReference>
<name>A0AA97GWZ6_9ACTN</name>
<dbReference type="GO" id="GO:0005886">
    <property type="term" value="C:plasma membrane"/>
    <property type="evidence" value="ECO:0007669"/>
    <property type="project" value="TreeGrafter"/>
</dbReference>
<feature type="transmembrane region" description="Helical" evidence="1">
    <location>
        <begin position="76"/>
        <end position="94"/>
    </location>
</feature>
<dbReference type="PANTHER" id="PTHR30503:SF3">
    <property type="entry name" value="INNER MEMBRANE PROTEIN YEDI"/>
    <property type="match status" value="1"/>
</dbReference>
<reference evidence="2" key="1">
    <citation type="submission" date="2023-06" db="EMBL/GenBank/DDBJ databases">
        <title>Gordonia sp. nov. and Pseudochrobactrum sp. nov., two species isolated from the burying beetle Nicrophorus vespilloides.</title>
        <authorList>
            <person name="Poehlein A."/>
            <person name="Guzman J."/>
            <person name="Daniel R."/>
            <person name="Vilcinskas A."/>
        </authorList>
    </citation>
    <scope>NUCLEOTIDE SEQUENCE</scope>
    <source>
        <strain evidence="2">MP11Mi</strain>
    </source>
</reference>
<keyword evidence="1" id="KW-0812">Transmembrane</keyword>
<evidence type="ECO:0000256" key="1">
    <source>
        <dbReference type="SAM" id="Phobius"/>
    </source>
</evidence>
<feature type="transmembrane region" description="Helical" evidence="1">
    <location>
        <begin position="212"/>
        <end position="240"/>
    </location>
</feature>
<protein>
    <submittedName>
        <fullName evidence="2">Inner membrane protein YedI</fullName>
    </submittedName>
</protein>